<protein>
    <submittedName>
        <fullName evidence="1">Uncharacterized protein</fullName>
    </submittedName>
</protein>
<proteinExistence type="predicted"/>
<dbReference type="HOGENOM" id="CLU_2682659_0_0_6"/>
<evidence type="ECO:0000313" key="1">
    <source>
        <dbReference type="EMBL" id="ABI24381.1"/>
    </source>
</evidence>
<dbReference type="AlphaFoldDB" id="Q0I121"/>
<organism evidence="1">
    <name type="scientific">Histophilus somni (strain 129Pt)</name>
    <name type="common">Haemophilus somnus</name>
    <dbReference type="NCBI Taxonomy" id="205914"/>
    <lineage>
        <taxon>Bacteria</taxon>
        <taxon>Pseudomonadati</taxon>
        <taxon>Pseudomonadota</taxon>
        <taxon>Gammaproteobacteria</taxon>
        <taxon>Pasteurellales</taxon>
        <taxon>Pasteurellaceae</taxon>
        <taxon>Histophilus</taxon>
    </lineage>
</organism>
<name>Q0I121_HISS1</name>
<accession>Q0I121</accession>
<reference evidence="1" key="1">
    <citation type="submission" date="2006-08" db="EMBL/GenBank/DDBJ databases">
        <title>Complete genome sequence of Haemophilus somnus 129PT.</title>
        <authorList>
            <person name="Copeland A."/>
            <person name="Lucas S."/>
            <person name="Lapidus A."/>
            <person name="Barry K."/>
            <person name="Glavina del Rio T."/>
            <person name="Hammon N."/>
            <person name="Dalin E."/>
            <person name="Tice H."/>
            <person name="Pitluck S."/>
            <person name="Brettin T.S."/>
            <person name="Bruce D."/>
            <person name="Challacombe J.F."/>
            <person name="Chertkov O."/>
            <person name="Detter J.C."/>
            <person name="Gilna P."/>
            <person name="Han S."/>
            <person name="Misra M."/>
            <person name="Tapia R."/>
            <person name="Thayer N.N."/>
            <person name="Xie G."/>
            <person name="Inzana T.J."/>
            <person name="Duncan A.J."/>
            <person name="Siddaramppa S."/>
            <person name="Richardson P."/>
        </authorList>
    </citation>
    <scope>NUCLEOTIDE SEQUENCE</scope>
    <source>
        <strain evidence="1">129PT</strain>
    </source>
</reference>
<gene>
    <name evidence="1" type="ordered locus">HS_0103</name>
</gene>
<dbReference type="KEGG" id="hso:HS_0103"/>
<sequence length="74" mass="8509">MNYIVAKQNVACEMYFSLAFLPRVFVLYEQNKYALIHIDIKELLNINAIGYVKKIHFTCHPDVANGLCIFVKSA</sequence>
<dbReference type="EMBL" id="CP000436">
    <property type="protein sequence ID" value="ABI24381.1"/>
    <property type="molecule type" value="Genomic_DNA"/>
</dbReference>